<organism evidence="2 3">
    <name type="scientific">Cotesia glomerata</name>
    <name type="common">Lepidopteran parasitic wasp</name>
    <name type="synonym">Apanteles glomeratus</name>
    <dbReference type="NCBI Taxonomy" id="32391"/>
    <lineage>
        <taxon>Eukaryota</taxon>
        <taxon>Metazoa</taxon>
        <taxon>Ecdysozoa</taxon>
        <taxon>Arthropoda</taxon>
        <taxon>Hexapoda</taxon>
        <taxon>Insecta</taxon>
        <taxon>Pterygota</taxon>
        <taxon>Neoptera</taxon>
        <taxon>Endopterygota</taxon>
        <taxon>Hymenoptera</taxon>
        <taxon>Apocrita</taxon>
        <taxon>Ichneumonoidea</taxon>
        <taxon>Braconidae</taxon>
        <taxon>Microgastrinae</taxon>
        <taxon>Cotesia</taxon>
    </lineage>
</organism>
<dbReference type="Proteomes" id="UP000826195">
    <property type="component" value="Unassembled WGS sequence"/>
</dbReference>
<evidence type="ECO:0000313" key="3">
    <source>
        <dbReference type="Proteomes" id="UP000826195"/>
    </source>
</evidence>
<feature type="compositionally biased region" description="Polar residues" evidence="1">
    <location>
        <begin position="262"/>
        <end position="289"/>
    </location>
</feature>
<feature type="compositionally biased region" description="Polar residues" evidence="1">
    <location>
        <begin position="210"/>
        <end position="224"/>
    </location>
</feature>
<sequence>MRQYCVITSDKEDFIVIEKSKLYYADEKRKRLMPVTSDDDIEKYNGSLLLKHGESIKHSMEIIDSDDDITELKNRNSGKDKRIRVFKSAFSPGSNSKNSKKTATEGEKNFVKNPIARNSRSKKTGPKNSRTGKTVSHNSGDYYRSLLLQQQKDNHEKDPLLSEPEMNESDDEETEDSGRNDDNQIENPDPEDEGFEVYDSEGDDLEHTETTPQRSLSDITNTMNSERSRSKKSKVIRREQSKNLRSLTWRRQVDNNFKAINKNLQKLSRNNNLGSHRQSSEKPVNSTSEIPELVEKVTVEDDVE</sequence>
<accession>A0AAV7HVP1</accession>
<feature type="non-terminal residue" evidence="2">
    <location>
        <position position="304"/>
    </location>
</feature>
<evidence type="ECO:0000256" key="1">
    <source>
        <dbReference type="SAM" id="MobiDB-lite"/>
    </source>
</evidence>
<feature type="region of interest" description="Disordered" evidence="1">
    <location>
        <begin position="87"/>
        <end position="140"/>
    </location>
</feature>
<name>A0AAV7HVP1_COTGL</name>
<comment type="caution">
    <text evidence="2">The sequence shown here is derived from an EMBL/GenBank/DDBJ whole genome shotgun (WGS) entry which is preliminary data.</text>
</comment>
<feature type="region of interest" description="Disordered" evidence="1">
    <location>
        <begin position="262"/>
        <end position="304"/>
    </location>
</feature>
<reference evidence="2 3" key="1">
    <citation type="journal article" date="2021" name="J. Hered.">
        <title>A chromosome-level genome assembly of the parasitoid wasp, Cotesia glomerata (Hymenoptera: Braconidae).</title>
        <authorList>
            <person name="Pinto B.J."/>
            <person name="Weis J.J."/>
            <person name="Gamble T."/>
            <person name="Ode P.J."/>
            <person name="Paul R."/>
            <person name="Zaspel J.M."/>
        </authorList>
    </citation>
    <scope>NUCLEOTIDE SEQUENCE [LARGE SCALE GENOMIC DNA]</scope>
    <source>
        <strain evidence="2">CgM1</strain>
    </source>
</reference>
<protein>
    <submittedName>
        <fullName evidence="2">Uncharacterized protein</fullName>
    </submittedName>
</protein>
<feature type="compositionally biased region" description="Acidic residues" evidence="1">
    <location>
        <begin position="188"/>
        <end position="206"/>
    </location>
</feature>
<feature type="region of interest" description="Disordered" evidence="1">
    <location>
        <begin position="154"/>
        <end position="243"/>
    </location>
</feature>
<gene>
    <name evidence="2" type="ORF">KQX54_000440</name>
</gene>
<feature type="compositionally biased region" description="Basic and acidic residues" evidence="1">
    <location>
        <begin position="293"/>
        <end position="304"/>
    </location>
</feature>
<proteinExistence type="predicted"/>
<feature type="compositionally biased region" description="Polar residues" evidence="1">
    <location>
        <begin position="126"/>
        <end position="139"/>
    </location>
</feature>
<keyword evidence="3" id="KW-1185">Reference proteome</keyword>
<dbReference type="AlphaFoldDB" id="A0AAV7HVP1"/>
<dbReference type="EMBL" id="JAHXZJ010003015">
    <property type="protein sequence ID" value="KAH0533632.1"/>
    <property type="molecule type" value="Genomic_DNA"/>
</dbReference>
<feature type="compositionally biased region" description="Acidic residues" evidence="1">
    <location>
        <begin position="165"/>
        <end position="175"/>
    </location>
</feature>
<evidence type="ECO:0000313" key="2">
    <source>
        <dbReference type="EMBL" id="KAH0533632.1"/>
    </source>
</evidence>